<dbReference type="RefSeq" id="WP_310324239.1">
    <property type="nucleotide sequence ID" value="NZ_JAVDXV010000001.1"/>
</dbReference>
<evidence type="ECO:0000313" key="2">
    <source>
        <dbReference type="EMBL" id="MDR7331292.1"/>
    </source>
</evidence>
<accession>A0ABU2A271</accession>
<keyword evidence="1" id="KW-0732">Signal</keyword>
<gene>
    <name evidence="2" type="ORF">J2X21_000404</name>
</gene>
<sequence>MKRRLLALLLAMAALPAAAQCAREYRVGISELGYPASQILQRHLDALRREGWVQATYARHVGEAEVLRLFRSEAR</sequence>
<proteinExistence type="predicted"/>
<protein>
    <submittedName>
        <fullName evidence="2">Uncharacterized protein</fullName>
    </submittedName>
</protein>
<dbReference type="Proteomes" id="UP001180825">
    <property type="component" value="Unassembled WGS sequence"/>
</dbReference>
<feature type="signal peptide" evidence="1">
    <location>
        <begin position="1"/>
        <end position="19"/>
    </location>
</feature>
<evidence type="ECO:0000313" key="3">
    <source>
        <dbReference type="Proteomes" id="UP001180825"/>
    </source>
</evidence>
<feature type="chain" id="PRO_5045924518" evidence="1">
    <location>
        <begin position="20"/>
        <end position="75"/>
    </location>
</feature>
<evidence type="ECO:0000256" key="1">
    <source>
        <dbReference type="SAM" id="SignalP"/>
    </source>
</evidence>
<reference evidence="2 3" key="1">
    <citation type="submission" date="2023-07" db="EMBL/GenBank/DDBJ databases">
        <title>Sorghum-associated microbial communities from plants grown in Nebraska, USA.</title>
        <authorList>
            <person name="Schachtman D."/>
        </authorList>
    </citation>
    <scope>NUCLEOTIDE SEQUENCE [LARGE SCALE GENOMIC DNA]</scope>
    <source>
        <strain evidence="2 3">BE316</strain>
    </source>
</reference>
<organism evidence="2 3">
    <name type="scientific">Roseateles asaccharophilus</name>
    <dbReference type="NCBI Taxonomy" id="582607"/>
    <lineage>
        <taxon>Bacteria</taxon>
        <taxon>Pseudomonadati</taxon>
        <taxon>Pseudomonadota</taxon>
        <taxon>Betaproteobacteria</taxon>
        <taxon>Burkholderiales</taxon>
        <taxon>Sphaerotilaceae</taxon>
        <taxon>Roseateles</taxon>
    </lineage>
</organism>
<comment type="caution">
    <text evidence="2">The sequence shown here is derived from an EMBL/GenBank/DDBJ whole genome shotgun (WGS) entry which is preliminary data.</text>
</comment>
<name>A0ABU2A271_9BURK</name>
<dbReference type="EMBL" id="JAVDXV010000001">
    <property type="protein sequence ID" value="MDR7331292.1"/>
    <property type="molecule type" value="Genomic_DNA"/>
</dbReference>
<keyword evidence="3" id="KW-1185">Reference proteome</keyword>